<dbReference type="HOGENOM" id="CLU_078451_0_0_6"/>
<keyword evidence="9" id="KW-1185">Reference proteome</keyword>
<feature type="transmembrane region" description="Helical" evidence="6">
    <location>
        <begin position="12"/>
        <end position="30"/>
    </location>
</feature>
<dbReference type="GO" id="GO:0005886">
    <property type="term" value="C:plasma membrane"/>
    <property type="evidence" value="ECO:0007669"/>
    <property type="project" value="UniProtKB-SubCell"/>
</dbReference>
<reference evidence="8 9" key="1">
    <citation type="journal article" date="2013" name="Genome Announc.">
        <title>Genome Sequence of the Obligate Gammaproteobacterial Methanotroph Methylomicrobium album Strain BG8.</title>
        <authorList>
            <person name="Kits K.D."/>
            <person name="Kalyuzhnaya M.G."/>
            <person name="Klotz M.G."/>
            <person name="Jetten M.S."/>
            <person name="Op den Camp H.J."/>
            <person name="Vuilleumier S."/>
            <person name="Bringel F."/>
            <person name="Dispirito A.A."/>
            <person name="Murrell J.C."/>
            <person name="Bruce D."/>
            <person name="Cheng J.F."/>
            <person name="Copeland A."/>
            <person name="Goodwin L."/>
            <person name="Hauser L."/>
            <person name="Lajus A."/>
            <person name="Land M.L."/>
            <person name="Lapidus A."/>
            <person name="Lucas S."/>
            <person name="Medigue C."/>
            <person name="Pitluck S."/>
            <person name="Woyke T."/>
            <person name="Zeytun A."/>
            <person name="Stein L.Y."/>
        </authorList>
    </citation>
    <scope>NUCLEOTIDE SEQUENCE [LARGE SCALE GENOMIC DNA]</scope>
    <source>
        <strain evidence="8 9">BG8</strain>
    </source>
</reference>
<dbReference type="PANTHER" id="PTHR30485:SF2">
    <property type="entry name" value="BLL0597 PROTEIN"/>
    <property type="match status" value="1"/>
</dbReference>
<accession>H8GH15</accession>
<protein>
    <submittedName>
        <fullName evidence="8">Cytochrome b</fullName>
    </submittedName>
</protein>
<keyword evidence="2" id="KW-1003">Cell membrane</keyword>
<comment type="subcellular location">
    <subcellularLocation>
        <location evidence="1">Cell membrane</location>
        <topology evidence="1">Multi-pass membrane protein</topology>
    </subcellularLocation>
</comment>
<dbReference type="PANTHER" id="PTHR30485">
    <property type="entry name" value="NI/FE-HYDROGENASE 1 B-TYPE CYTOCHROME SUBUNIT"/>
    <property type="match status" value="1"/>
</dbReference>
<dbReference type="EMBL" id="CM001475">
    <property type="protein sequence ID" value="EIC31290.1"/>
    <property type="molecule type" value="Genomic_DNA"/>
</dbReference>
<dbReference type="eggNOG" id="COG3658">
    <property type="taxonomic scope" value="Bacteria"/>
</dbReference>
<evidence type="ECO:0000256" key="5">
    <source>
        <dbReference type="ARBA" id="ARBA00023136"/>
    </source>
</evidence>
<organism evidence="8 9">
    <name type="scientific">Methylomicrobium album BG8</name>
    <dbReference type="NCBI Taxonomy" id="686340"/>
    <lineage>
        <taxon>Bacteria</taxon>
        <taxon>Pseudomonadati</taxon>
        <taxon>Pseudomonadota</taxon>
        <taxon>Gammaproteobacteria</taxon>
        <taxon>Methylococcales</taxon>
        <taxon>Methylococcaceae</taxon>
        <taxon>Methylomicrobium</taxon>
    </lineage>
</organism>
<evidence type="ECO:0000256" key="4">
    <source>
        <dbReference type="ARBA" id="ARBA00022989"/>
    </source>
</evidence>
<evidence type="ECO:0000259" key="7">
    <source>
        <dbReference type="Pfam" id="PF01292"/>
    </source>
</evidence>
<dbReference type="Gene3D" id="1.20.950.20">
    <property type="entry name" value="Transmembrane di-heme cytochromes, Chain C"/>
    <property type="match status" value="1"/>
</dbReference>
<feature type="transmembrane region" description="Helical" evidence="6">
    <location>
        <begin position="93"/>
        <end position="115"/>
    </location>
</feature>
<name>H8GH15_METAL</name>
<dbReference type="AlphaFoldDB" id="H8GH15"/>
<dbReference type="InterPro" id="IPR016174">
    <property type="entry name" value="Di-haem_cyt_TM"/>
</dbReference>
<evidence type="ECO:0000313" key="8">
    <source>
        <dbReference type="EMBL" id="EIC31290.1"/>
    </source>
</evidence>
<feature type="transmembrane region" description="Helical" evidence="6">
    <location>
        <begin position="42"/>
        <end position="60"/>
    </location>
</feature>
<feature type="domain" description="Cytochrome b561 bacterial/Ni-hydrogenase" evidence="7">
    <location>
        <begin position="7"/>
        <end position="177"/>
    </location>
</feature>
<proteinExistence type="predicted"/>
<dbReference type="GO" id="GO:0020037">
    <property type="term" value="F:heme binding"/>
    <property type="evidence" value="ECO:0007669"/>
    <property type="project" value="TreeGrafter"/>
</dbReference>
<gene>
    <name evidence="8" type="ORF">Metal_3643</name>
</gene>
<evidence type="ECO:0000256" key="2">
    <source>
        <dbReference type="ARBA" id="ARBA00022475"/>
    </source>
</evidence>
<evidence type="ECO:0000256" key="1">
    <source>
        <dbReference type="ARBA" id="ARBA00004651"/>
    </source>
</evidence>
<dbReference type="Pfam" id="PF01292">
    <property type="entry name" value="Ni_hydr_CYTB"/>
    <property type="match status" value="1"/>
</dbReference>
<dbReference type="InterPro" id="IPR011577">
    <property type="entry name" value="Cyt_b561_bac/Ni-Hgenase"/>
</dbReference>
<evidence type="ECO:0000256" key="6">
    <source>
        <dbReference type="SAM" id="Phobius"/>
    </source>
</evidence>
<dbReference type="SUPFAM" id="SSF81342">
    <property type="entry name" value="Transmembrane di-heme cytochromes"/>
    <property type="match status" value="1"/>
</dbReference>
<keyword evidence="5 6" id="KW-0472">Membrane</keyword>
<evidence type="ECO:0000256" key="3">
    <source>
        <dbReference type="ARBA" id="ARBA00022692"/>
    </source>
</evidence>
<sequence length="238" mass="25904">MKIETHVWDWPLRLFHWLLVVAVVGVYASGKAGGEWTDWHGRFGSLVLGLLVFRLFWGFVGGRHARFANFFPTLPRLIAYFKGRWQGAGHNPAGALAVFALLGTLAALAGTGLFANDDIAFEGPLFHLIDKDLSDKLSGWHIRIVNLLVGLVGLHLVAIAFYQRVKQNNLILPMLTGKKQLPAALAPRTVQPVRLLPLAFSLLVAASTVWGVWGGSFVDYLAPLAGVQTASADAETSN</sequence>
<keyword evidence="4 6" id="KW-1133">Transmembrane helix</keyword>
<dbReference type="RefSeq" id="WP_005374554.1">
    <property type="nucleotide sequence ID" value="NZ_CM001475.1"/>
</dbReference>
<dbReference type="Proteomes" id="UP000005090">
    <property type="component" value="Chromosome"/>
</dbReference>
<keyword evidence="3 6" id="KW-0812">Transmembrane</keyword>
<evidence type="ECO:0000313" key="9">
    <source>
        <dbReference type="Proteomes" id="UP000005090"/>
    </source>
</evidence>
<dbReference type="STRING" id="686340.Metal_3643"/>
<dbReference type="GO" id="GO:0022904">
    <property type="term" value="P:respiratory electron transport chain"/>
    <property type="evidence" value="ECO:0007669"/>
    <property type="project" value="InterPro"/>
</dbReference>
<dbReference type="GO" id="GO:0009055">
    <property type="term" value="F:electron transfer activity"/>
    <property type="evidence" value="ECO:0007669"/>
    <property type="project" value="InterPro"/>
</dbReference>
<feature type="transmembrane region" description="Helical" evidence="6">
    <location>
        <begin position="195"/>
        <end position="213"/>
    </location>
</feature>
<feature type="transmembrane region" description="Helical" evidence="6">
    <location>
        <begin position="140"/>
        <end position="162"/>
    </location>
</feature>
<dbReference type="InterPro" id="IPR051542">
    <property type="entry name" value="Hydrogenase_cytochrome"/>
</dbReference>